<dbReference type="OrthoDB" id="1100952at2"/>
<proteinExistence type="predicted"/>
<name>A0A9Q4QUQ9_PARDI</name>
<evidence type="ECO:0000313" key="3">
    <source>
        <dbReference type="Proteomes" id="UP000441609"/>
    </source>
</evidence>
<feature type="transmembrane region" description="Helical" evidence="1">
    <location>
        <begin position="114"/>
        <end position="132"/>
    </location>
</feature>
<evidence type="ECO:0008006" key="4">
    <source>
        <dbReference type="Google" id="ProtNLM"/>
    </source>
</evidence>
<dbReference type="EMBL" id="WKMO01000005">
    <property type="protein sequence ID" value="MSB73074.1"/>
    <property type="molecule type" value="Genomic_DNA"/>
</dbReference>
<dbReference type="RefSeq" id="WP_005858732.1">
    <property type="nucleotide sequence ID" value="NZ_BQOC01000002.1"/>
</dbReference>
<feature type="transmembrane region" description="Helical" evidence="1">
    <location>
        <begin position="321"/>
        <end position="340"/>
    </location>
</feature>
<feature type="transmembrane region" description="Helical" evidence="1">
    <location>
        <begin position="162"/>
        <end position="189"/>
    </location>
</feature>
<evidence type="ECO:0000256" key="1">
    <source>
        <dbReference type="SAM" id="Phobius"/>
    </source>
</evidence>
<keyword evidence="1" id="KW-0472">Membrane</keyword>
<reference evidence="2 3" key="1">
    <citation type="journal article" date="2019" name="Nat. Med.">
        <title>A library of human gut bacterial isolates paired with longitudinal multiomics data enables mechanistic microbiome research.</title>
        <authorList>
            <person name="Poyet M."/>
            <person name="Groussin M."/>
            <person name="Gibbons S.M."/>
            <person name="Avila-Pacheco J."/>
            <person name="Jiang X."/>
            <person name="Kearney S.M."/>
            <person name="Perrotta A.R."/>
            <person name="Berdy B."/>
            <person name="Zhao S."/>
            <person name="Lieberman T.D."/>
            <person name="Swanson P.K."/>
            <person name="Smith M."/>
            <person name="Roesemann S."/>
            <person name="Alexander J.E."/>
            <person name="Rich S.A."/>
            <person name="Livny J."/>
            <person name="Vlamakis H."/>
            <person name="Clish C."/>
            <person name="Bullock K."/>
            <person name="Deik A."/>
            <person name="Scott J."/>
            <person name="Pierce K.A."/>
            <person name="Xavier R.J."/>
            <person name="Alm E.J."/>
        </authorList>
    </citation>
    <scope>NUCLEOTIDE SEQUENCE [LARGE SCALE GENOMIC DNA]</scope>
    <source>
        <strain evidence="2 3">BIOML-A20</strain>
    </source>
</reference>
<feature type="transmembrane region" description="Helical" evidence="1">
    <location>
        <begin position="195"/>
        <end position="212"/>
    </location>
</feature>
<feature type="transmembrane region" description="Helical" evidence="1">
    <location>
        <begin position="272"/>
        <end position="292"/>
    </location>
</feature>
<keyword evidence="1" id="KW-0812">Transmembrane</keyword>
<evidence type="ECO:0000313" key="2">
    <source>
        <dbReference type="EMBL" id="MSB73074.1"/>
    </source>
</evidence>
<dbReference type="Pfam" id="PF14897">
    <property type="entry name" value="EpsG"/>
    <property type="match status" value="1"/>
</dbReference>
<feature type="transmembrane region" description="Helical" evidence="1">
    <location>
        <begin position="77"/>
        <end position="102"/>
    </location>
</feature>
<accession>A0A9Q4QUQ9</accession>
<dbReference type="AlphaFoldDB" id="A0A9Q4QUQ9"/>
<keyword evidence="1" id="KW-1133">Transmembrane helix</keyword>
<protein>
    <recommendedName>
        <fullName evidence="4">EpsG family protein</fullName>
    </recommendedName>
</protein>
<dbReference type="Proteomes" id="UP000441609">
    <property type="component" value="Unassembled WGS sequence"/>
</dbReference>
<feature type="transmembrane region" description="Helical" evidence="1">
    <location>
        <begin position="28"/>
        <end position="49"/>
    </location>
</feature>
<gene>
    <name evidence="2" type="ORF">GKD70_07180</name>
</gene>
<dbReference type="InterPro" id="IPR049458">
    <property type="entry name" value="EpsG-like"/>
</dbReference>
<feature type="transmembrane region" description="Helical" evidence="1">
    <location>
        <begin position="298"/>
        <end position="316"/>
    </location>
</feature>
<organism evidence="2 3">
    <name type="scientific">Parabacteroides distasonis</name>
    <dbReference type="NCBI Taxonomy" id="823"/>
    <lineage>
        <taxon>Bacteria</taxon>
        <taxon>Pseudomonadati</taxon>
        <taxon>Bacteroidota</taxon>
        <taxon>Bacteroidia</taxon>
        <taxon>Bacteroidales</taxon>
        <taxon>Tannerellaceae</taxon>
        <taxon>Parabacteroides</taxon>
    </lineage>
</organism>
<comment type="caution">
    <text evidence="2">The sequence shown here is derived from an EMBL/GenBank/DDBJ whole genome shotgun (WGS) entry which is preliminary data.</text>
</comment>
<sequence length="358" mass="42418">MVYLLFAVCSYLYLLLLSKYKEVGYKTVIVFSLPVIFAWVLIIGSQYYVGTDYPTYLSLFKNIDSAKNEDTEFGFVYFVYLCNYLGFYGQDLFFIIAFFWILSLLQISRTITTSKYVFIFVFVFVTVSTVFNNQMNGVRQYVAVYFFTSSVLYMLNKKYVLFLIAFFLSFSWHMSAVILVPILLLFYFFKLQNSRFLLSSIVLFSIAFNFFFKEEWLYSFIAITNLYDSYLDSDYVQEVSLFNKLTKLMYTPVVLCSIYKFKKYDLNFDEKSIFVIGVYSYAIFMACLSNTLTNRFGMYFTILSCIPFVYFLIYLYKKKTLASYLLYLLLCFFILLVYALKVTRFSTGEYAFDSIFFH</sequence>